<dbReference type="AlphaFoldDB" id="A0A6J4QJ03"/>
<protein>
    <submittedName>
        <fullName evidence="2">Uncharacterized protein</fullName>
    </submittedName>
</protein>
<reference evidence="2" key="1">
    <citation type="submission" date="2020-02" db="EMBL/GenBank/DDBJ databases">
        <authorList>
            <person name="Meier V. D."/>
        </authorList>
    </citation>
    <scope>NUCLEOTIDE SEQUENCE</scope>
    <source>
        <strain evidence="2">AVDCRST_MAG02</strain>
    </source>
</reference>
<dbReference type="EMBL" id="CADCVH010000010">
    <property type="protein sequence ID" value="CAA9445678.1"/>
    <property type="molecule type" value="Genomic_DNA"/>
</dbReference>
<organism evidence="2">
    <name type="scientific">uncultured Rubrobacteraceae bacterium</name>
    <dbReference type="NCBI Taxonomy" id="349277"/>
    <lineage>
        <taxon>Bacteria</taxon>
        <taxon>Bacillati</taxon>
        <taxon>Actinomycetota</taxon>
        <taxon>Rubrobacteria</taxon>
        <taxon>Rubrobacterales</taxon>
        <taxon>Rubrobacteraceae</taxon>
        <taxon>environmental samples</taxon>
    </lineage>
</organism>
<feature type="non-terminal residue" evidence="2">
    <location>
        <position position="1"/>
    </location>
</feature>
<accession>A0A6J4QJ03</accession>
<gene>
    <name evidence="2" type="ORF">AVDCRST_MAG02-415</name>
</gene>
<proteinExistence type="predicted"/>
<evidence type="ECO:0000313" key="2">
    <source>
        <dbReference type="EMBL" id="CAA9445678.1"/>
    </source>
</evidence>
<feature type="region of interest" description="Disordered" evidence="1">
    <location>
        <begin position="1"/>
        <end position="45"/>
    </location>
</feature>
<sequence>GRRETPYSARRAHRRTGAVGGLRPQKGAPRSAAAGALPVPRSVGL</sequence>
<feature type="non-terminal residue" evidence="2">
    <location>
        <position position="45"/>
    </location>
</feature>
<evidence type="ECO:0000256" key="1">
    <source>
        <dbReference type="SAM" id="MobiDB-lite"/>
    </source>
</evidence>
<name>A0A6J4QJ03_9ACTN</name>